<keyword evidence="1" id="KW-0611">Plant defense</keyword>
<dbReference type="InterPro" id="IPR050905">
    <property type="entry name" value="Plant_NBS-LRR"/>
</dbReference>
<evidence type="ECO:0000256" key="1">
    <source>
        <dbReference type="ARBA" id="ARBA00022821"/>
    </source>
</evidence>
<evidence type="ECO:0000313" key="4">
    <source>
        <dbReference type="Proteomes" id="UP001293593"/>
    </source>
</evidence>
<dbReference type="PANTHER" id="PTHR33463:SF198">
    <property type="entry name" value="RPP4C3"/>
    <property type="match status" value="1"/>
</dbReference>
<dbReference type="Proteomes" id="UP001293593">
    <property type="component" value="Unassembled WGS sequence"/>
</dbReference>
<dbReference type="Pfam" id="PF00931">
    <property type="entry name" value="NB-ARC"/>
    <property type="match status" value="1"/>
</dbReference>
<reference evidence="3" key="1">
    <citation type="submission" date="2023-10" db="EMBL/GenBank/DDBJ databases">
        <title>Chromosome-level genome of the transformable northern wattle, Acacia crassicarpa.</title>
        <authorList>
            <person name="Massaro I."/>
            <person name="Sinha N.R."/>
            <person name="Poethig S."/>
            <person name="Leichty A.R."/>
        </authorList>
    </citation>
    <scope>NUCLEOTIDE SEQUENCE</scope>
    <source>
        <strain evidence="3">Acra3RX</strain>
        <tissue evidence="3">Leaf</tissue>
    </source>
</reference>
<dbReference type="InterPro" id="IPR027417">
    <property type="entry name" value="P-loop_NTPase"/>
</dbReference>
<proteinExistence type="predicted"/>
<comment type="caution">
    <text evidence="3">The sequence shown here is derived from an EMBL/GenBank/DDBJ whole genome shotgun (WGS) entry which is preliminary data.</text>
</comment>
<evidence type="ECO:0000313" key="3">
    <source>
        <dbReference type="EMBL" id="KAK4259511.1"/>
    </source>
</evidence>
<evidence type="ECO:0000259" key="2">
    <source>
        <dbReference type="Pfam" id="PF00931"/>
    </source>
</evidence>
<accession>A0AAE1MGS4</accession>
<feature type="domain" description="NB-ARC" evidence="2">
    <location>
        <begin position="25"/>
        <end position="189"/>
    </location>
</feature>
<organism evidence="3 4">
    <name type="scientific">Acacia crassicarpa</name>
    <name type="common">northern wattle</name>
    <dbReference type="NCBI Taxonomy" id="499986"/>
    <lineage>
        <taxon>Eukaryota</taxon>
        <taxon>Viridiplantae</taxon>
        <taxon>Streptophyta</taxon>
        <taxon>Embryophyta</taxon>
        <taxon>Tracheophyta</taxon>
        <taxon>Spermatophyta</taxon>
        <taxon>Magnoliopsida</taxon>
        <taxon>eudicotyledons</taxon>
        <taxon>Gunneridae</taxon>
        <taxon>Pentapetalae</taxon>
        <taxon>rosids</taxon>
        <taxon>fabids</taxon>
        <taxon>Fabales</taxon>
        <taxon>Fabaceae</taxon>
        <taxon>Caesalpinioideae</taxon>
        <taxon>mimosoid clade</taxon>
        <taxon>Acacieae</taxon>
        <taxon>Acacia</taxon>
    </lineage>
</organism>
<protein>
    <recommendedName>
        <fullName evidence="2">NB-ARC domain-containing protein</fullName>
    </recommendedName>
</protein>
<sequence>MEAKQIRVAASAPCTDPFGAISQRCLENVMDVLAEPNAHLIGVYGSNHELKHTLIEKVCRRVLRDKLFDRVLIVTASKKPDVKKTQEEVTCQLRLTFNYKSKHDVKKIQEDIAGQLGLTFNNKSKDKRAHKLIERLKIEQKILIILSDLHKELDLSKVGIPYGSHHTGCKILLTSTTEDLLSNHMHTQHNFNIGS</sequence>
<dbReference type="AlphaFoldDB" id="A0AAE1MGS4"/>
<gene>
    <name evidence="3" type="ORF">QN277_005835</name>
</gene>
<dbReference type="EMBL" id="JAWXYG010000011">
    <property type="protein sequence ID" value="KAK4259511.1"/>
    <property type="molecule type" value="Genomic_DNA"/>
</dbReference>
<dbReference type="SUPFAM" id="SSF52540">
    <property type="entry name" value="P-loop containing nucleoside triphosphate hydrolases"/>
    <property type="match status" value="1"/>
</dbReference>
<keyword evidence="4" id="KW-1185">Reference proteome</keyword>
<name>A0AAE1MGS4_9FABA</name>
<dbReference type="Gene3D" id="3.40.50.300">
    <property type="entry name" value="P-loop containing nucleotide triphosphate hydrolases"/>
    <property type="match status" value="1"/>
</dbReference>
<dbReference type="PANTHER" id="PTHR33463">
    <property type="entry name" value="NB-ARC DOMAIN-CONTAINING PROTEIN-RELATED"/>
    <property type="match status" value="1"/>
</dbReference>
<dbReference type="InterPro" id="IPR002182">
    <property type="entry name" value="NB-ARC"/>
</dbReference>
<dbReference type="GO" id="GO:0043531">
    <property type="term" value="F:ADP binding"/>
    <property type="evidence" value="ECO:0007669"/>
    <property type="project" value="InterPro"/>
</dbReference>